<dbReference type="InterPro" id="IPR004852">
    <property type="entry name" value="Di-haem_cyt_c_peroxidsae"/>
</dbReference>
<dbReference type="EC" id="1.11.1.5" evidence="12"/>
<dbReference type="AlphaFoldDB" id="A0A1T5HXP5"/>
<keyword evidence="2" id="KW-0813">Transport</keyword>
<dbReference type="GO" id="GO:0009055">
    <property type="term" value="F:electron transfer activity"/>
    <property type="evidence" value="ECO:0007669"/>
    <property type="project" value="InterPro"/>
</dbReference>
<evidence type="ECO:0000256" key="7">
    <source>
        <dbReference type="ARBA" id="ARBA00023002"/>
    </source>
</evidence>
<protein>
    <submittedName>
        <fullName evidence="12">Cytochrome c551 peroxidase</fullName>
        <ecNumber evidence="12">1.11.1.5</ecNumber>
    </submittedName>
</protein>
<dbReference type="Proteomes" id="UP000189966">
    <property type="component" value="Unassembled WGS sequence"/>
</dbReference>
<reference evidence="12 13" key="1">
    <citation type="submission" date="2017-02" db="EMBL/GenBank/DDBJ databases">
        <authorList>
            <person name="Peterson S.W."/>
        </authorList>
    </citation>
    <scope>NUCLEOTIDE SEQUENCE [LARGE SCALE GENOMIC DNA]</scope>
    <source>
        <strain evidence="13">type strain: NCCB 100098</strain>
    </source>
</reference>
<dbReference type="InterPro" id="IPR051395">
    <property type="entry name" value="Cytochrome_c_Peroxidase/MauG"/>
</dbReference>
<keyword evidence="10" id="KW-0732">Signal</keyword>
<dbReference type="PANTHER" id="PTHR30600:SF7">
    <property type="entry name" value="CYTOCHROME C PEROXIDASE-RELATED"/>
    <property type="match status" value="1"/>
</dbReference>
<dbReference type="GO" id="GO:0020037">
    <property type="term" value="F:heme binding"/>
    <property type="evidence" value="ECO:0007669"/>
    <property type="project" value="InterPro"/>
</dbReference>
<dbReference type="RefSeq" id="WP_080156331.1">
    <property type="nucleotide sequence ID" value="NZ_FUZI01000001.1"/>
</dbReference>
<evidence type="ECO:0000256" key="8">
    <source>
        <dbReference type="ARBA" id="ARBA00023004"/>
    </source>
</evidence>
<proteinExistence type="predicted"/>
<keyword evidence="5 9" id="KW-0479">Metal-binding</keyword>
<dbReference type="SMART" id="SM01235">
    <property type="entry name" value="Haem_bd"/>
    <property type="match status" value="1"/>
</dbReference>
<evidence type="ECO:0000256" key="2">
    <source>
        <dbReference type="ARBA" id="ARBA00022448"/>
    </source>
</evidence>
<evidence type="ECO:0000259" key="11">
    <source>
        <dbReference type="PROSITE" id="PS51007"/>
    </source>
</evidence>
<dbReference type="GO" id="GO:0046872">
    <property type="term" value="F:metal ion binding"/>
    <property type="evidence" value="ECO:0007669"/>
    <property type="project" value="UniProtKB-KW"/>
</dbReference>
<dbReference type="SUPFAM" id="SSF46626">
    <property type="entry name" value="Cytochrome c"/>
    <property type="match status" value="2"/>
</dbReference>
<keyword evidence="3 12" id="KW-0575">Peroxidase</keyword>
<dbReference type="Pfam" id="PF14376">
    <property type="entry name" value="Haem_bd"/>
    <property type="match status" value="1"/>
</dbReference>
<organism evidence="12 13">
    <name type="scientific">Photobacterium piscicola</name>
    <dbReference type="NCBI Taxonomy" id="1378299"/>
    <lineage>
        <taxon>Bacteria</taxon>
        <taxon>Pseudomonadati</taxon>
        <taxon>Pseudomonadota</taxon>
        <taxon>Gammaproteobacteria</taxon>
        <taxon>Vibrionales</taxon>
        <taxon>Vibrionaceae</taxon>
        <taxon>Photobacterium</taxon>
    </lineage>
</organism>
<comment type="subcellular location">
    <subcellularLocation>
        <location evidence="1">Cell envelope</location>
    </subcellularLocation>
</comment>
<evidence type="ECO:0000256" key="10">
    <source>
        <dbReference type="SAM" id="SignalP"/>
    </source>
</evidence>
<feature type="chain" id="PRO_5010544203" evidence="10">
    <location>
        <begin position="25"/>
        <end position="468"/>
    </location>
</feature>
<gene>
    <name evidence="12" type="primary">ccp_2</name>
    <name evidence="12" type="ORF">CZ809_01062</name>
</gene>
<evidence type="ECO:0000256" key="5">
    <source>
        <dbReference type="ARBA" id="ARBA00022723"/>
    </source>
</evidence>
<dbReference type="Gene3D" id="1.10.760.10">
    <property type="entry name" value="Cytochrome c-like domain"/>
    <property type="match status" value="2"/>
</dbReference>
<keyword evidence="8 9" id="KW-0408">Iron</keyword>
<dbReference type="PROSITE" id="PS51007">
    <property type="entry name" value="CYTC"/>
    <property type="match status" value="1"/>
</dbReference>
<dbReference type="Pfam" id="PF00034">
    <property type="entry name" value="Cytochrom_C"/>
    <property type="match status" value="1"/>
</dbReference>
<dbReference type="Pfam" id="PF03150">
    <property type="entry name" value="CCP_MauG"/>
    <property type="match status" value="1"/>
</dbReference>
<keyword evidence="6" id="KW-0249">Electron transport</keyword>
<dbReference type="InterPro" id="IPR025992">
    <property type="entry name" value="Haem-bd"/>
</dbReference>
<sequence length="468" mass="52080">MKKSSYIACAISAGIAGYLATVYAVDQGDETRHKNYLSQTNLVKADPLSQQAFNIFNQNGCQYCHTKNSEMPFYADVPGAKQLMQRDIDHALRQFNISMLMEQVQHNTPVSQVELAKLESVLNDHAMPPKQFLLMHWRSDLSQQETNTLLDWVKQERRQYYSDPLVSSEYQNDAVQPISATFKVDQAKVQLGEVLYHDTRLSGDNTVACSTCHSLTTGGVDNLKTSTGINGSKGPINAPTVFNSVFNIHQFWDGRANDLQAQAGGPPMNPIEMGAGSWANIINKLDQDSALKAQFDAIYPQKGISEYSITNAIAEFEKTLVTPNSRFDKFLKGDKTALTTKEQQGYALFKQNKCQTCHSGQAMGGLSFEVMGLKDDYFGDRGNITDVDSGRFNVTKDDNDMHRFKVPTLRNIALTAPYFHDASAKTLEQAVNDMALYQVGVKLSPDEIDKITAYLKTLTGEYNGKLLQ</sequence>
<evidence type="ECO:0000256" key="1">
    <source>
        <dbReference type="ARBA" id="ARBA00004196"/>
    </source>
</evidence>
<evidence type="ECO:0000313" key="13">
    <source>
        <dbReference type="Proteomes" id="UP000189966"/>
    </source>
</evidence>
<evidence type="ECO:0000256" key="6">
    <source>
        <dbReference type="ARBA" id="ARBA00022982"/>
    </source>
</evidence>
<keyword evidence="7 12" id="KW-0560">Oxidoreductase</keyword>
<dbReference type="FunFam" id="1.10.760.10:FF:000004">
    <property type="entry name" value="Cytochrome c peroxidase"/>
    <property type="match status" value="1"/>
</dbReference>
<dbReference type="OrthoDB" id="9805202at2"/>
<evidence type="ECO:0000256" key="9">
    <source>
        <dbReference type="PROSITE-ProRule" id="PRU00433"/>
    </source>
</evidence>
<evidence type="ECO:0000313" key="12">
    <source>
        <dbReference type="EMBL" id="SKC31560.1"/>
    </source>
</evidence>
<evidence type="ECO:0000256" key="3">
    <source>
        <dbReference type="ARBA" id="ARBA00022559"/>
    </source>
</evidence>
<feature type="signal peptide" evidence="10">
    <location>
        <begin position="1"/>
        <end position="24"/>
    </location>
</feature>
<keyword evidence="4 9" id="KW-0349">Heme</keyword>
<dbReference type="GO" id="GO:0004130">
    <property type="term" value="F:cytochrome-c peroxidase activity"/>
    <property type="evidence" value="ECO:0007669"/>
    <property type="project" value="UniProtKB-EC"/>
</dbReference>
<accession>A0A1T5HXP5</accession>
<dbReference type="EMBL" id="FUZI01000001">
    <property type="protein sequence ID" value="SKC31560.1"/>
    <property type="molecule type" value="Genomic_DNA"/>
</dbReference>
<feature type="domain" description="Cytochrome c" evidence="11">
    <location>
        <begin position="340"/>
        <end position="459"/>
    </location>
</feature>
<name>A0A1T5HXP5_9GAMM</name>
<dbReference type="InterPro" id="IPR036909">
    <property type="entry name" value="Cyt_c-like_dom_sf"/>
</dbReference>
<dbReference type="InterPro" id="IPR009056">
    <property type="entry name" value="Cyt_c-like_dom"/>
</dbReference>
<dbReference type="PANTHER" id="PTHR30600">
    <property type="entry name" value="CYTOCHROME C PEROXIDASE-RELATED"/>
    <property type="match status" value="1"/>
</dbReference>
<dbReference type="GO" id="GO:0030313">
    <property type="term" value="C:cell envelope"/>
    <property type="evidence" value="ECO:0007669"/>
    <property type="project" value="UniProtKB-SubCell"/>
</dbReference>
<evidence type="ECO:0000256" key="4">
    <source>
        <dbReference type="ARBA" id="ARBA00022617"/>
    </source>
</evidence>